<feature type="domain" description="Protein kinase" evidence="4">
    <location>
        <begin position="1"/>
        <end position="182"/>
    </location>
</feature>
<dbReference type="InterPro" id="IPR011009">
    <property type="entry name" value="Kinase-like_dom_sf"/>
</dbReference>
<evidence type="ECO:0000256" key="2">
    <source>
        <dbReference type="ARBA" id="ARBA00022840"/>
    </source>
</evidence>
<name>A0AAF3EBU1_9BILA</name>
<dbReference type="Gene3D" id="1.10.510.10">
    <property type="entry name" value="Transferase(Phosphotransferase) domain 1"/>
    <property type="match status" value="1"/>
</dbReference>
<proteinExistence type="predicted"/>
<dbReference type="PANTHER" id="PTHR27001:SF931">
    <property type="entry name" value="OS11G0664100 PROTEIN"/>
    <property type="match status" value="1"/>
</dbReference>
<dbReference type="GO" id="GO:0005524">
    <property type="term" value="F:ATP binding"/>
    <property type="evidence" value="ECO:0007669"/>
    <property type="project" value="UniProtKB-UniRule"/>
</dbReference>
<protein>
    <recommendedName>
        <fullName evidence="4">Protein kinase domain-containing protein</fullName>
    </recommendedName>
</protein>
<evidence type="ECO:0000259" key="4">
    <source>
        <dbReference type="PROSITE" id="PS50011"/>
    </source>
</evidence>
<accession>A0AAF3EBU1</accession>
<keyword evidence="1 3" id="KW-0547">Nucleotide-binding</keyword>
<dbReference type="SMART" id="SM00220">
    <property type="entry name" value="S_TKc"/>
    <property type="match status" value="1"/>
</dbReference>
<dbReference type="PANTHER" id="PTHR27001">
    <property type="entry name" value="OS01G0253100 PROTEIN"/>
    <property type="match status" value="1"/>
</dbReference>
<keyword evidence="5" id="KW-1185">Reference proteome</keyword>
<dbReference type="InterPro" id="IPR000719">
    <property type="entry name" value="Prot_kinase_dom"/>
</dbReference>
<dbReference type="SUPFAM" id="SSF56112">
    <property type="entry name" value="Protein kinase-like (PK-like)"/>
    <property type="match status" value="1"/>
</dbReference>
<sequence length="894" mass="103114">MLPGTLPEEPELIGQGSYGDTFLIKDPERPAAFKVYHTEKNEKVHHDVKSDNLFLTRDFVLKLGDFGTMREMSTSSQNMAAMGTWRYLSPEYRTKKIISCKSDCYAGGLVCWEMIERRRVFSELFENHLGSIAEEAFQRNLEDTNPLECLEDFQQIVYGCTRADPSQRLDATTALSSCNKLLLTVPVNYYSRPVISHDQKELLKPIGFDGSAQKIPINLTQADLCGLSSTLVPDITFPVGVEGFESAVANDSSENDNEDDLAEEILCEELMKKFGSSGHDDTEINNILDKITKECVENCEKSISEFFLSHERDDEYPPGFNKTIDEFPFLRRFLEENDQLAGALTVFLRLKPMKEMKANMRIISETIKTKADEILIFEIHHSSMYQRKESHFGSIISKWESPGDLPENWLHEYVIEQLKLQQANLLYFCFKAFEALEVMKNSHPCCWSLLFKVEIWIQILKTVINYPNPRFYFKRFLEASTNDEWFYLGEQIGNHFFIRRDLSGFRSWQGYWPGSDKDTFVIYDKGRAIRYAPAEKLFYLCLEPIEMDMIIAFAHRLKAKLETSLQMQCRGLNPQNLMFKRYSSWTRGQDLPFPGYIFSLNDPPRHECQCLPKCPRKGGYPLEVSESIQLPIYECTTKPMLDYMQIYVTFYDILSSLISKRLQKTNINLQVKPLPEPPSCPRYLLVYKIPTKHHGEFIVLEMPKNIEKSTPDGESGLIAERVLCMGLDYSLFEFQIPPERFIDENLYAIDLERVIQKFNNSLTVKRQNSDNKGVDDPDYQAHLDKFSAITRLAFADQGDSKHVELTADMTECAKEMQEHLDQESLQQRKRLNSFSDIGSTVAREANKLDFLLENYPDTPEKAETLVASARSFQEMLIYSELRNRVTGKSSNPTD</sequence>
<reference evidence="6" key="1">
    <citation type="submission" date="2024-02" db="UniProtKB">
        <authorList>
            <consortium name="WormBaseParasite"/>
        </authorList>
    </citation>
    <scope>IDENTIFICATION</scope>
</reference>
<evidence type="ECO:0000313" key="5">
    <source>
        <dbReference type="Proteomes" id="UP000887575"/>
    </source>
</evidence>
<dbReference type="PROSITE" id="PS00107">
    <property type="entry name" value="PROTEIN_KINASE_ATP"/>
    <property type="match status" value="1"/>
</dbReference>
<organism evidence="5 6">
    <name type="scientific">Mesorhabditis belari</name>
    <dbReference type="NCBI Taxonomy" id="2138241"/>
    <lineage>
        <taxon>Eukaryota</taxon>
        <taxon>Metazoa</taxon>
        <taxon>Ecdysozoa</taxon>
        <taxon>Nematoda</taxon>
        <taxon>Chromadorea</taxon>
        <taxon>Rhabditida</taxon>
        <taxon>Rhabditina</taxon>
        <taxon>Rhabditomorpha</taxon>
        <taxon>Rhabditoidea</taxon>
        <taxon>Rhabditidae</taxon>
        <taxon>Mesorhabditinae</taxon>
        <taxon>Mesorhabditis</taxon>
    </lineage>
</organism>
<feature type="binding site" evidence="3">
    <location>
        <position position="34"/>
    </location>
    <ligand>
        <name>ATP</name>
        <dbReference type="ChEBI" id="CHEBI:30616"/>
    </ligand>
</feature>
<dbReference type="Pfam" id="PF00069">
    <property type="entry name" value="Pkinase"/>
    <property type="match status" value="1"/>
</dbReference>
<evidence type="ECO:0000256" key="3">
    <source>
        <dbReference type="PROSITE-ProRule" id="PRU10141"/>
    </source>
</evidence>
<keyword evidence="2 3" id="KW-0067">ATP-binding</keyword>
<dbReference type="GO" id="GO:0004672">
    <property type="term" value="F:protein kinase activity"/>
    <property type="evidence" value="ECO:0007669"/>
    <property type="project" value="InterPro"/>
</dbReference>
<dbReference type="PROSITE" id="PS50011">
    <property type="entry name" value="PROTEIN_KINASE_DOM"/>
    <property type="match status" value="1"/>
</dbReference>
<evidence type="ECO:0000256" key="1">
    <source>
        <dbReference type="ARBA" id="ARBA00022741"/>
    </source>
</evidence>
<dbReference type="InterPro" id="IPR017441">
    <property type="entry name" value="Protein_kinase_ATP_BS"/>
</dbReference>
<dbReference type="GO" id="GO:0005886">
    <property type="term" value="C:plasma membrane"/>
    <property type="evidence" value="ECO:0007669"/>
    <property type="project" value="TreeGrafter"/>
</dbReference>
<dbReference type="AlphaFoldDB" id="A0AAF3EBU1"/>
<dbReference type="Proteomes" id="UP000887575">
    <property type="component" value="Unassembled WGS sequence"/>
</dbReference>
<dbReference type="WBParaSite" id="MBELARI_LOCUS11405">
    <property type="protein sequence ID" value="MBELARI_LOCUS11405"/>
    <property type="gene ID" value="MBELARI_LOCUS11405"/>
</dbReference>
<evidence type="ECO:0000313" key="6">
    <source>
        <dbReference type="WBParaSite" id="MBELARI_LOCUS11405"/>
    </source>
</evidence>